<accession>A0AAV3PDU5</accession>
<organism evidence="2 3">
    <name type="scientific">Lithospermum erythrorhizon</name>
    <name type="common">Purple gromwell</name>
    <name type="synonym">Lithospermum officinale var. erythrorhizon</name>
    <dbReference type="NCBI Taxonomy" id="34254"/>
    <lineage>
        <taxon>Eukaryota</taxon>
        <taxon>Viridiplantae</taxon>
        <taxon>Streptophyta</taxon>
        <taxon>Embryophyta</taxon>
        <taxon>Tracheophyta</taxon>
        <taxon>Spermatophyta</taxon>
        <taxon>Magnoliopsida</taxon>
        <taxon>eudicotyledons</taxon>
        <taxon>Gunneridae</taxon>
        <taxon>Pentapetalae</taxon>
        <taxon>asterids</taxon>
        <taxon>lamiids</taxon>
        <taxon>Boraginales</taxon>
        <taxon>Boraginaceae</taxon>
        <taxon>Boraginoideae</taxon>
        <taxon>Lithospermeae</taxon>
        <taxon>Lithospermum</taxon>
    </lineage>
</organism>
<dbReference type="InterPro" id="IPR002156">
    <property type="entry name" value="RNaseH_domain"/>
</dbReference>
<keyword evidence="3" id="KW-1185">Reference proteome</keyword>
<sequence length="79" mass="8953">MEFGHGNGWNRLELESGSKQLVQMLSGRQQLTSELDVIVGDILHIAGLLEVKFQFRLSNNVAHIIVHWDNLVETEATRL</sequence>
<gene>
    <name evidence="2" type="ORF">LIER_36949</name>
</gene>
<reference evidence="2 3" key="1">
    <citation type="submission" date="2024-01" db="EMBL/GenBank/DDBJ databases">
        <title>The complete chloroplast genome sequence of Lithospermum erythrorhizon: insights into the phylogenetic relationship among Boraginaceae species and the maternal lineages of purple gromwells.</title>
        <authorList>
            <person name="Okada T."/>
            <person name="Watanabe K."/>
        </authorList>
    </citation>
    <scope>NUCLEOTIDE SEQUENCE [LARGE SCALE GENOMIC DNA]</scope>
</reference>
<comment type="caution">
    <text evidence="2">The sequence shown here is derived from an EMBL/GenBank/DDBJ whole genome shotgun (WGS) entry which is preliminary data.</text>
</comment>
<dbReference type="GO" id="GO:0003676">
    <property type="term" value="F:nucleic acid binding"/>
    <property type="evidence" value="ECO:0007669"/>
    <property type="project" value="InterPro"/>
</dbReference>
<protein>
    <recommendedName>
        <fullName evidence="1">RNase H type-1 domain-containing protein</fullName>
    </recommendedName>
</protein>
<evidence type="ECO:0000313" key="2">
    <source>
        <dbReference type="EMBL" id="GAA0149550.1"/>
    </source>
</evidence>
<dbReference type="EMBL" id="BAABME010017294">
    <property type="protein sequence ID" value="GAA0149550.1"/>
    <property type="molecule type" value="Genomic_DNA"/>
</dbReference>
<dbReference type="Proteomes" id="UP001454036">
    <property type="component" value="Unassembled WGS sequence"/>
</dbReference>
<feature type="domain" description="RNase H type-1" evidence="1">
    <location>
        <begin position="6"/>
        <end position="67"/>
    </location>
</feature>
<evidence type="ECO:0000313" key="3">
    <source>
        <dbReference type="Proteomes" id="UP001454036"/>
    </source>
</evidence>
<proteinExistence type="predicted"/>
<name>A0AAV3PDU5_LITER</name>
<dbReference type="GO" id="GO:0004523">
    <property type="term" value="F:RNA-DNA hybrid ribonuclease activity"/>
    <property type="evidence" value="ECO:0007669"/>
    <property type="project" value="InterPro"/>
</dbReference>
<dbReference type="Pfam" id="PF13456">
    <property type="entry name" value="RVT_3"/>
    <property type="match status" value="1"/>
</dbReference>
<evidence type="ECO:0000259" key="1">
    <source>
        <dbReference type="Pfam" id="PF13456"/>
    </source>
</evidence>
<dbReference type="AlphaFoldDB" id="A0AAV3PDU5"/>